<keyword evidence="2" id="KW-1185">Reference proteome</keyword>
<dbReference type="OrthoDB" id="2956246at2759"/>
<gene>
    <name evidence="1" type="ORF">ARMGADRAFT_96015</name>
</gene>
<proteinExistence type="predicted"/>
<evidence type="ECO:0000313" key="2">
    <source>
        <dbReference type="Proteomes" id="UP000217790"/>
    </source>
</evidence>
<dbReference type="InParanoid" id="A0A2H3CAB7"/>
<accession>A0A2H3CAB7</accession>
<evidence type="ECO:0000313" key="1">
    <source>
        <dbReference type="EMBL" id="PBK80009.1"/>
    </source>
</evidence>
<dbReference type="EMBL" id="KZ293755">
    <property type="protein sequence ID" value="PBK80009.1"/>
    <property type="molecule type" value="Genomic_DNA"/>
</dbReference>
<organism evidence="1 2">
    <name type="scientific">Armillaria gallica</name>
    <name type="common">Bulbous honey fungus</name>
    <name type="synonym">Armillaria bulbosa</name>
    <dbReference type="NCBI Taxonomy" id="47427"/>
    <lineage>
        <taxon>Eukaryota</taxon>
        <taxon>Fungi</taxon>
        <taxon>Dikarya</taxon>
        <taxon>Basidiomycota</taxon>
        <taxon>Agaricomycotina</taxon>
        <taxon>Agaricomycetes</taxon>
        <taxon>Agaricomycetidae</taxon>
        <taxon>Agaricales</taxon>
        <taxon>Marasmiineae</taxon>
        <taxon>Physalacriaceae</taxon>
        <taxon>Armillaria</taxon>
    </lineage>
</organism>
<reference evidence="2" key="1">
    <citation type="journal article" date="2017" name="Nat. Ecol. Evol.">
        <title>Genome expansion and lineage-specific genetic innovations in the forest pathogenic fungi Armillaria.</title>
        <authorList>
            <person name="Sipos G."/>
            <person name="Prasanna A.N."/>
            <person name="Walter M.C."/>
            <person name="O'Connor E."/>
            <person name="Balint B."/>
            <person name="Krizsan K."/>
            <person name="Kiss B."/>
            <person name="Hess J."/>
            <person name="Varga T."/>
            <person name="Slot J."/>
            <person name="Riley R."/>
            <person name="Boka B."/>
            <person name="Rigling D."/>
            <person name="Barry K."/>
            <person name="Lee J."/>
            <person name="Mihaltcheva S."/>
            <person name="LaButti K."/>
            <person name="Lipzen A."/>
            <person name="Waldron R."/>
            <person name="Moloney N.M."/>
            <person name="Sperisen C."/>
            <person name="Kredics L."/>
            <person name="Vagvoelgyi C."/>
            <person name="Patrignani A."/>
            <person name="Fitzpatrick D."/>
            <person name="Nagy I."/>
            <person name="Doyle S."/>
            <person name="Anderson J.B."/>
            <person name="Grigoriev I.V."/>
            <person name="Gueldener U."/>
            <person name="Muensterkoetter M."/>
            <person name="Nagy L.G."/>
        </authorList>
    </citation>
    <scope>NUCLEOTIDE SEQUENCE [LARGE SCALE GENOMIC DNA]</scope>
    <source>
        <strain evidence="2">Ar21-2</strain>
    </source>
</reference>
<dbReference type="Proteomes" id="UP000217790">
    <property type="component" value="Unassembled WGS sequence"/>
</dbReference>
<sequence>MITVVIAPLTVTMVFTLRIWPLSFRLRSVVYCKPCLLRSRGTRRPMLHTSTLLSLQPTSAMTTGYIFHVENPVRVGYLQIVDRSGHPSRDDRLIQSFTVARILYTTSYVRLVKVWGYSC</sequence>
<protein>
    <submittedName>
        <fullName evidence="1">Uncharacterized protein</fullName>
    </submittedName>
</protein>
<name>A0A2H3CAB7_ARMGA</name>
<dbReference type="AlphaFoldDB" id="A0A2H3CAB7"/>